<evidence type="ECO:0000256" key="6">
    <source>
        <dbReference type="ARBA" id="ARBA00022525"/>
    </source>
</evidence>
<evidence type="ECO:0000313" key="19">
    <source>
        <dbReference type="EMBL" id="KAF8883634.1"/>
    </source>
</evidence>
<dbReference type="InterPro" id="IPR000172">
    <property type="entry name" value="GMC_OxRdtase_N"/>
</dbReference>
<dbReference type="OrthoDB" id="269227at2759"/>
<dbReference type="InterPro" id="IPR012132">
    <property type="entry name" value="GMC_OxRdtase"/>
</dbReference>
<comment type="subunit">
    <text evidence="4">Monomer.</text>
</comment>
<dbReference type="Gene3D" id="3.30.560.10">
    <property type="entry name" value="Glucose Oxidase, domain 3"/>
    <property type="match status" value="1"/>
</dbReference>
<dbReference type="GO" id="GO:0050660">
    <property type="term" value="F:flavin adenine dinucleotide binding"/>
    <property type="evidence" value="ECO:0007669"/>
    <property type="project" value="InterPro"/>
</dbReference>
<evidence type="ECO:0000256" key="10">
    <source>
        <dbReference type="ARBA" id="ARBA00024699"/>
    </source>
</evidence>
<evidence type="ECO:0000256" key="13">
    <source>
        <dbReference type="ARBA" id="ARBA00034029"/>
    </source>
</evidence>
<dbReference type="SUPFAM" id="SSF51905">
    <property type="entry name" value="FAD/NAD(P)-binding domain"/>
    <property type="match status" value="1"/>
</dbReference>
<evidence type="ECO:0000256" key="3">
    <source>
        <dbReference type="ARBA" id="ARBA00010790"/>
    </source>
</evidence>
<evidence type="ECO:0000256" key="8">
    <source>
        <dbReference type="ARBA" id="ARBA00022827"/>
    </source>
</evidence>
<keyword evidence="8 17" id="KW-0274">FAD</keyword>
<dbReference type="AlphaFoldDB" id="A0A9P5NHC4"/>
<protein>
    <recommendedName>
        <fullName evidence="5">pyranose dehydrogenase (acceptor)</fullName>
        <ecNumber evidence="5">1.1.99.29</ecNumber>
    </recommendedName>
</protein>
<dbReference type="Proteomes" id="UP000724874">
    <property type="component" value="Unassembled WGS sequence"/>
</dbReference>
<sequence length="519" mass="56647">MFQTPFYENYKYVWLAGSVVSSRLSENPQFKVLVIEAGPTNEGAIDSEVPLFVLDIPSQFDWNFTTVPQTALGGRVLPYPRGFLLGGSSSVNGMVYTRGSSADFDRFAHFSGDSGWAWSNILPYFLKSEKWVPPADHHNTVGQFNPSFHNLKGTGITSVSLPGFQLPIDGRVLQTSKNFPSEFPFTLDYNNGIPLGLGYLQSTIGNGTRSSAATAYLNPSVVARPNLEVVLNTHVTRVLQATNTGNSKSFRRVELKSGSKLVTVTALKEVILSAGSVMTPHILLNSGIGDKDELAKVGIHSTLNLPSVGKNLSDHPMVAVGYFVNSTKTIDTILDNSTLRAEFLNQWETNRTGPMVNIGVDYLSYNRIPDDSPIFQTFSDPSPGKNSPHFEFAISNGGSISLRSNNPFDPPLIDPMFLTSEFDIFALKEIIKTAKRYILDPAGPLVNTTTDQELQDFVIENADSAFHPVGTSSMSPKNANFGVVDPDLKVKPFIPAAHTQAATYAIAERASDLIKADWQ</sequence>
<dbReference type="EC" id="1.1.99.29" evidence="5"/>
<dbReference type="Pfam" id="PF00732">
    <property type="entry name" value="GMC_oxred_N"/>
    <property type="match status" value="1"/>
</dbReference>
<feature type="active site" description="Proton donor" evidence="16">
    <location>
        <position position="467"/>
    </location>
</feature>
<dbReference type="PANTHER" id="PTHR11552:SF147">
    <property type="entry name" value="CHOLINE DEHYDROGENASE, MITOCHONDRIAL"/>
    <property type="match status" value="1"/>
</dbReference>
<dbReference type="PANTHER" id="PTHR11552">
    <property type="entry name" value="GLUCOSE-METHANOL-CHOLINE GMC OXIDOREDUCTASE"/>
    <property type="match status" value="1"/>
</dbReference>
<dbReference type="InterPro" id="IPR027424">
    <property type="entry name" value="Glucose_Oxidase_domain_2"/>
</dbReference>
<evidence type="ECO:0000256" key="4">
    <source>
        <dbReference type="ARBA" id="ARBA00011245"/>
    </source>
</evidence>
<comment type="cofactor">
    <cofactor evidence="1 17">
        <name>FAD</name>
        <dbReference type="ChEBI" id="CHEBI:57692"/>
    </cofactor>
</comment>
<keyword evidence="6" id="KW-0964">Secreted</keyword>
<comment type="catalytic activity">
    <reaction evidence="15">
        <text>a pyranoside + acceptor = a pyranosid-3,4-diulose + reduced acceptor.</text>
        <dbReference type="EC" id="1.1.99.29"/>
    </reaction>
</comment>
<evidence type="ECO:0000256" key="5">
    <source>
        <dbReference type="ARBA" id="ARBA00013177"/>
    </source>
</evidence>
<evidence type="ECO:0000259" key="18">
    <source>
        <dbReference type="PROSITE" id="PS00624"/>
    </source>
</evidence>
<evidence type="ECO:0000256" key="14">
    <source>
        <dbReference type="ARBA" id="ARBA00034050"/>
    </source>
</evidence>
<dbReference type="GO" id="GO:0033718">
    <property type="term" value="F:pyranose dehydrogenase (acceptor) activity"/>
    <property type="evidence" value="ECO:0007669"/>
    <property type="project" value="UniProtKB-EC"/>
</dbReference>
<feature type="binding site" evidence="17">
    <location>
        <position position="235"/>
    </location>
    <ligand>
        <name>FAD</name>
        <dbReference type="ChEBI" id="CHEBI:57692"/>
    </ligand>
</feature>
<comment type="catalytic activity">
    <reaction evidence="11">
        <text>pyranose + acceptor = pyranos-2-ulose + reduced acceptor.</text>
        <dbReference type="EC" id="1.1.99.29"/>
    </reaction>
</comment>
<comment type="catalytic activity">
    <reaction evidence="12">
        <text>pyranose + acceptor = pyranos-2,3-diulose + reduced acceptor.</text>
        <dbReference type="EC" id="1.1.99.29"/>
    </reaction>
</comment>
<dbReference type="GO" id="GO:0005576">
    <property type="term" value="C:extracellular region"/>
    <property type="evidence" value="ECO:0007669"/>
    <property type="project" value="UniProtKB-SubCell"/>
</dbReference>
<comment type="subcellular location">
    <subcellularLocation>
        <location evidence="2">Secreted</location>
    </subcellularLocation>
</comment>
<evidence type="ECO:0000256" key="11">
    <source>
        <dbReference type="ARBA" id="ARBA00033986"/>
    </source>
</evidence>
<dbReference type="Pfam" id="PF05199">
    <property type="entry name" value="GMC_oxred_C"/>
    <property type="match status" value="1"/>
</dbReference>
<keyword evidence="7" id="KW-0285">Flavoprotein</keyword>
<name>A0A9P5NHC4_GYMJU</name>
<dbReference type="SUPFAM" id="SSF54373">
    <property type="entry name" value="FAD-linked reductases, C-terminal domain"/>
    <property type="match status" value="1"/>
</dbReference>
<comment type="similarity">
    <text evidence="3">Belongs to the GMC oxidoreductase family.</text>
</comment>
<dbReference type="PROSITE" id="PS00624">
    <property type="entry name" value="GMC_OXRED_2"/>
    <property type="match status" value="1"/>
</dbReference>
<comment type="catalytic activity">
    <reaction evidence="13">
        <text>pyranose + acceptor = pyranos-3-ulose + reduced acceptor.</text>
        <dbReference type="EC" id="1.1.99.29"/>
    </reaction>
</comment>
<accession>A0A9P5NHC4</accession>
<proteinExistence type="inferred from homology"/>
<keyword evidence="9" id="KW-0560">Oxidoreductase</keyword>
<feature type="domain" description="Glucose-methanol-choline oxidoreductase N-terminal" evidence="18">
    <location>
        <begin position="275"/>
        <end position="289"/>
    </location>
</feature>
<comment type="function">
    <text evidence="10">Catalyzes the single-oxidation or sequential double oxidation reaction of carbohydrates primarily at carbon-2 and/or carbon-3 with the concomitant reduction of the flavin. The enzyme exhibits a broad sugar substrate specificity, oxidizing different aldopyranoses to the corresponding C-1, C-2, C-3 or C-1,2, C-2,3 and C-3,4 (di)dehydro sugars with substrate-specific regioselectivity. Accepts only a narrow range of electron acceptors such as substituted benzoquinones and complexed metal ions and reacts extremely slowly with O(2) as acceptor. May play a role in the natural recycling of plant matter by oxidizing all major monosaccharides in lignocellulose and by reducing quinone compounds or reactive radical species generated during lignin depolymerization.</text>
</comment>
<feature type="active site" description="Proton acceptor" evidence="16">
    <location>
        <position position="498"/>
    </location>
</feature>
<dbReference type="InterPro" id="IPR007867">
    <property type="entry name" value="GMC_OxRtase_C"/>
</dbReference>
<evidence type="ECO:0000256" key="16">
    <source>
        <dbReference type="PIRSR" id="PIRSR000137-1"/>
    </source>
</evidence>
<dbReference type="PIRSF" id="PIRSF000137">
    <property type="entry name" value="Alcohol_oxidase"/>
    <property type="match status" value="1"/>
</dbReference>
<keyword evidence="20" id="KW-1185">Reference proteome</keyword>
<dbReference type="Gene3D" id="3.50.50.60">
    <property type="entry name" value="FAD/NAD(P)-binding domain"/>
    <property type="match status" value="1"/>
</dbReference>
<feature type="binding site" evidence="17">
    <location>
        <begin position="92"/>
        <end position="95"/>
    </location>
    <ligand>
        <name>FAD</name>
        <dbReference type="ChEBI" id="CHEBI:57692"/>
    </ligand>
</feature>
<evidence type="ECO:0000256" key="12">
    <source>
        <dbReference type="ARBA" id="ARBA00034010"/>
    </source>
</evidence>
<dbReference type="Gene3D" id="4.10.450.10">
    <property type="entry name" value="Glucose Oxidase, domain 2"/>
    <property type="match status" value="1"/>
</dbReference>
<evidence type="ECO:0000256" key="1">
    <source>
        <dbReference type="ARBA" id="ARBA00001974"/>
    </source>
</evidence>
<dbReference type="EMBL" id="JADNYJ010000114">
    <property type="protein sequence ID" value="KAF8883634.1"/>
    <property type="molecule type" value="Genomic_DNA"/>
</dbReference>
<comment type="caution">
    <text evidence="19">The sequence shown here is derived from an EMBL/GenBank/DDBJ whole genome shotgun (WGS) entry which is preliminary data.</text>
</comment>
<evidence type="ECO:0000256" key="17">
    <source>
        <dbReference type="PIRSR" id="PIRSR000137-2"/>
    </source>
</evidence>
<dbReference type="InterPro" id="IPR036188">
    <property type="entry name" value="FAD/NAD-bd_sf"/>
</dbReference>
<organism evidence="19 20">
    <name type="scientific">Gymnopilus junonius</name>
    <name type="common">Spectacular rustgill mushroom</name>
    <name type="synonym">Gymnopilus spectabilis subsp. junonius</name>
    <dbReference type="NCBI Taxonomy" id="109634"/>
    <lineage>
        <taxon>Eukaryota</taxon>
        <taxon>Fungi</taxon>
        <taxon>Dikarya</taxon>
        <taxon>Basidiomycota</taxon>
        <taxon>Agaricomycotina</taxon>
        <taxon>Agaricomycetes</taxon>
        <taxon>Agaricomycetidae</taxon>
        <taxon>Agaricales</taxon>
        <taxon>Agaricineae</taxon>
        <taxon>Hymenogastraceae</taxon>
        <taxon>Gymnopilus</taxon>
    </lineage>
</organism>
<evidence type="ECO:0000256" key="15">
    <source>
        <dbReference type="ARBA" id="ARBA00034059"/>
    </source>
</evidence>
<evidence type="ECO:0000256" key="7">
    <source>
        <dbReference type="ARBA" id="ARBA00022630"/>
    </source>
</evidence>
<gene>
    <name evidence="19" type="ORF">CPB84DRAFT_1817045</name>
</gene>
<comment type="catalytic activity">
    <reaction evidence="14">
        <text>a pyranoside + acceptor = a pyranosid-3-ulose + reduced acceptor.</text>
        <dbReference type="EC" id="1.1.99.29"/>
    </reaction>
</comment>
<evidence type="ECO:0000256" key="2">
    <source>
        <dbReference type="ARBA" id="ARBA00004613"/>
    </source>
</evidence>
<evidence type="ECO:0000256" key="9">
    <source>
        <dbReference type="ARBA" id="ARBA00023002"/>
    </source>
</evidence>
<reference evidence="19" key="1">
    <citation type="submission" date="2020-11" db="EMBL/GenBank/DDBJ databases">
        <authorList>
            <consortium name="DOE Joint Genome Institute"/>
            <person name="Ahrendt S."/>
            <person name="Riley R."/>
            <person name="Andreopoulos W."/>
            <person name="LaButti K."/>
            <person name="Pangilinan J."/>
            <person name="Ruiz-duenas F.J."/>
            <person name="Barrasa J.M."/>
            <person name="Sanchez-Garcia M."/>
            <person name="Camarero S."/>
            <person name="Miyauchi S."/>
            <person name="Serrano A."/>
            <person name="Linde D."/>
            <person name="Babiker R."/>
            <person name="Drula E."/>
            <person name="Ayuso-Fernandez I."/>
            <person name="Pacheco R."/>
            <person name="Padilla G."/>
            <person name="Ferreira P."/>
            <person name="Barriuso J."/>
            <person name="Kellner H."/>
            <person name="Castanera R."/>
            <person name="Alfaro M."/>
            <person name="Ramirez L."/>
            <person name="Pisabarro A.G."/>
            <person name="Kuo A."/>
            <person name="Tritt A."/>
            <person name="Lipzen A."/>
            <person name="He G."/>
            <person name="Yan M."/>
            <person name="Ng V."/>
            <person name="Cullen D."/>
            <person name="Martin F."/>
            <person name="Rosso M.-N."/>
            <person name="Henrissat B."/>
            <person name="Hibbett D."/>
            <person name="Martinez A.T."/>
            <person name="Grigoriev I.V."/>
        </authorList>
    </citation>
    <scope>NUCLEOTIDE SEQUENCE</scope>
    <source>
        <strain evidence="19">AH 44721</strain>
    </source>
</reference>
<evidence type="ECO:0000313" key="20">
    <source>
        <dbReference type="Proteomes" id="UP000724874"/>
    </source>
</evidence>